<dbReference type="AlphaFoldDB" id="A0A3M3KDL5"/>
<dbReference type="EMBL" id="RBOW01000841">
    <property type="protein sequence ID" value="RMN21128.1"/>
    <property type="molecule type" value="Genomic_DNA"/>
</dbReference>
<dbReference type="Proteomes" id="UP000281372">
    <property type="component" value="Unassembled WGS sequence"/>
</dbReference>
<dbReference type="RefSeq" id="WP_122378004.1">
    <property type="nucleotide sequence ID" value="NZ_RBOW01000841.1"/>
</dbReference>
<evidence type="ECO:0000313" key="1">
    <source>
        <dbReference type="EMBL" id="RMN21128.1"/>
    </source>
</evidence>
<reference evidence="1 2" key="1">
    <citation type="submission" date="2018-08" db="EMBL/GenBank/DDBJ databases">
        <title>Recombination of ecologically and evolutionarily significant loci maintains genetic cohesion in the Pseudomonas syringae species complex.</title>
        <authorList>
            <person name="Dillon M."/>
            <person name="Thakur S."/>
            <person name="Almeida R.N.D."/>
            <person name="Weir B.S."/>
            <person name="Guttman D.S."/>
        </authorList>
    </citation>
    <scope>NUCLEOTIDE SEQUENCE [LARGE SCALE GENOMIC DNA]</scope>
    <source>
        <strain evidence="1 2">ICMP 2821</strain>
    </source>
</reference>
<accession>A0A3M3KDL5</accession>
<name>A0A3M3KDL5_PSECA</name>
<proteinExistence type="predicted"/>
<organism evidence="1 2">
    <name type="scientific">Pseudomonas cannabina</name>
    <dbReference type="NCBI Taxonomy" id="86840"/>
    <lineage>
        <taxon>Bacteria</taxon>
        <taxon>Pseudomonadati</taxon>
        <taxon>Pseudomonadota</taxon>
        <taxon>Gammaproteobacteria</taxon>
        <taxon>Pseudomonadales</taxon>
        <taxon>Pseudomonadaceae</taxon>
        <taxon>Pseudomonas</taxon>
    </lineage>
</organism>
<sequence length="93" mass="10381">MADQTDNKPFHEIIQRALAGRRAAIGECNRHPIHNAPRYVVHMCEALTELIHDMGNQDVTLADVLRTEGTCTGTDYQQKLALRCHRLAQSATA</sequence>
<comment type="caution">
    <text evidence="1">The sequence shown here is derived from an EMBL/GenBank/DDBJ whole genome shotgun (WGS) entry which is preliminary data.</text>
</comment>
<protein>
    <submittedName>
        <fullName evidence="1">Uncharacterized protein</fullName>
    </submittedName>
</protein>
<gene>
    <name evidence="1" type="ORF">ALQ64_02813</name>
</gene>
<evidence type="ECO:0000313" key="2">
    <source>
        <dbReference type="Proteomes" id="UP000281372"/>
    </source>
</evidence>